<feature type="coiled-coil region" evidence="1">
    <location>
        <begin position="25"/>
        <end position="69"/>
    </location>
</feature>
<evidence type="ECO:0000313" key="4">
    <source>
        <dbReference type="Proteomes" id="UP000549617"/>
    </source>
</evidence>
<name>A0A7W9AIU7_9SPHN</name>
<reference evidence="3 4" key="1">
    <citation type="submission" date="2020-08" db="EMBL/GenBank/DDBJ databases">
        <title>Genomic Encyclopedia of Type Strains, Phase IV (KMG-IV): sequencing the most valuable type-strain genomes for metagenomic binning, comparative biology and taxonomic classification.</title>
        <authorList>
            <person name="Goeker M."/>
        </authorList>
    </citation>
    <scope>NUCLEOTIDE SEQUENCE [LARGE SCALE GENOMIC DNA]</scope>
    <source>
        <strain evidence="3 4">DSM 25079</strain>
    </source>
</reference>
<evidence type="ECO:0000256" key="2">
    <source>
        <dbReference type="SAM" id="SignalP"/>
    </source>
</evidence>
<protein>
    <submittedName>
        <fullName evidence="3">Uncharacterized protein</fullName>
    </submittedName>
</protein>
<accession>A0A7W9AIU7</accession>
<feature type="signal peptide" evidence="2">
    <location>
        <begin position="1"/>
        <end position="21"/>
    </location>
</feature>
<keyword evidence="1" id="KW-0175">Coiled coil</keyword>
<organism evidence="3 4">
    <name type="scientific">Sphingobium boeckii</name>
    <dbReference type="NCBI Taxonomy" id="1082345"/>
    <lineage>
        <taxon>Bacteria</taxon>
        <taxon>Pseudomonadati</taxon>
        <taxon>Pseudomonadota</taxon>
        <taxon>Alphaproteobacteria</taxon>
        <taxon>Sphingomonadales</taxon>
        <taxon>Sphingomonadaceae</taxon>
        <taxon>Sphingobium</taxon>
    </lineage>
</organism>
<dbReference type="RefSeq" id="WP_184018466.1">
    <property type="nucleotide sequence ID" value="NZ_JACIJC010000003.1"/>
</dbReference>
<gene>
    <name evidence="3" type="ORF">FHS49_002293</name>
</gene>
<keyword evidence="2" id="KW-0732">Signal</keyword>
<keyword evidence="4" id="KW-1185">Reference proteome</keyword>
<dbReference type="Proteomes" id="UP000549617">
    <property type="component" value="Unassembled WGS sequence"/>
</dbReference>
<proteinExistence type="predicted"/>
<comment type="caution">
    <text evidence="3">The sequence shown here is derived from an EMBL/GenBank/DDBJ whole genome shotgun (WGS) entry which is preliminary data.</text>
</comment>
<dbReference type="EMBL" id="JACIJC010000003">
    <property type="protein sequence ID" value="MBB5686277.1"/>
    <property type="molecule type" value="Genomic_DNA"/>
</dbReference>
<evidence type="ECO:0000256" key="1">
    <source>
        <dbReference type="SAM" id="Coils"/>
    </source>
</evidence>
<dbReference type="AlphaFoldDB" id="A0A7W9AIU7"/>
<evidence type="ECO:0000313" key="3">
    <source>
        <dbReference type="EMBL" id="MBB5686277.1"/>
    </source>
</evidence>
<sequence length="91" mass="11238">MRILIIAAGIAGLALPSVAMADSPRREYREDVRDAQRDYNRDIRRADSRRDVREARRDYNREIREARREYRRDSRGRYYYMDRGRRHYRGW</sequence>
<feature type="chain" id="PRO_5030792773" evidence="2">
    <location>
        <begin position="22"/>
        <end position="91"/>
    </location>
</feature>